<dbReference type="AlphaFoldDB" id="A0A126QQZ3"/>
<reference evidence="1 3" key="1">
    <citation type="journal article" date="2016" name="Front. Microbiol.">
        <title>Genome Sequence of the Piezophilic, Mesophilic Sulfate-Reducing Bacterium Desulfovibrio indicus J2T.</title>
        <authorList>
            <person name="Cao J."/>
            <person name="Maignien L."/>
            <person name="Shao Z."/>
            <person name="Alain K."/>
            <person name="Jebbar M."/>
        </authorList>
    </citation>
    <scope>NUCLEOTIDE SEQUENCE [LARGE SCALE GENOMIC DNA]</scope>
    <source>
        <strain evidence="1 3">J2</strain>
    </source>
</reference>
<dbReference type="RefSeq" id="WP_066805280.1">
    <property type="nucleotide sequence ID" value="NZ_CP014206.1"/>
</dbReference>
<organism evidence="2 4">
    <name type="scientific">Pseudodesulfovibrio indicus</name>
    <dbReference type="NCBI Taxonomy" id="1716143"/>
    <lineage>
        <taxon>Bacteria</taxon>
        <taxon>Pseudomonadati</taxon>
        <taxon>Thermodesulfobacteriota</taxon>
        <taxon>Desulfovibrionia</taxon>
        <taxon>Desulfovibrionales</taxon>
        <taxon>Desulfovibrionaceae</taxon>
    </lineage>
</organism>
<dbReference type="Gene3D" id="3.40.30.10">
    <property type="entry name" value="Glutaredoxin"/>
    <property type="match status" value="1"/>
</dbReference>
<dbReference type="NCBIfam" id="NF041114">
    <property type="entry name" value="gluta_UXX_star_1"/>
    <property type="match status" value="1"/>
</dbReference>
<dbReference type="Proteomes" id="UP000295506">
    <property type="component" value="Unassembled WGS sequence"/>
</dbReference>
<dbReference type="EMBL" id="CP014206">
    <property type="protein sequence ID" value="AMK12166.1"/>
    <property type="molecule type" value="Genomic_DNA"/>
</dbReference>
<evidence type="ECO:0000313" key="1">
    <source>
        <dbReference type="EMBL" id="AMK12166.1"/>
    </source>
</evidence>
<evidence type="ECO:0000313" key="2">
    <source>
        <dbReference type="EMBL" id="TDT88772.1"/>
    </source>
</evidence>
<keyword evidence="3" id="KW-1185">Reference proteome</keyword>
<gene>
    <name evidence="1" type="ORF">AWY79_14135</name>
    <name evidence="2" type="ORF">EDC59_105176</name>
</gene>
<dbReference type="KEGG" id="dej:AWY79_14135"/>
<accession>A0A126QQZ3</accession>
<protein>
    <submittedName>
        <fullName evidence="2">Glutaredoxin</fullName>
    </submittedName>
</protein>
<dbReference type="InterPro" id="IPR036249">
    <property type="entry name" value="Thioredoxin-like_sf"/>
</dbReference>
<reference evidence="2 4" key="2">
    <citation type="submission" date="2019-03" db="EMBL/GenBank/DDBJ databases">
        <title>Genomic Encyclopedia of Type Strains, Phase IV (KMG-IV): sequencing the most valuable type-strain genomes for metagenomic binning, comparative biology and taxonomic classification.</title>
        <authorList>
            <person name="Goeker M."/>
        </authorList>
    </citation>
    <scope>NUCLEOTIDE SEQUENCE [LARGE SCALE GENOMIC DNA]</scope>
    <source>
        <strain evidence="2 4">DSM 101483</strain>
    </source>
</reference>
<dbReference type="Proteomes" id="UP000055611">
    <property type="component" value="Chromosome"/>
</dbReference>
<evidence type="ECO:0000313" key="3">
    <source>
        <dbReference type="Proteomes" id="UP000055611"/>
    </source>
</evidence>
<sequence length="67" mass="7340">MSEIIIYGKQGCPHTRRALEANPGARFVDVLLSPADLNEMLRLSDGVRRIPVVVRDGEVTVGHNRGS</sequence>
<dbReference type="OrthoDB" id="9813980at2"/>
<dbReference type="EMBL" id="SOBK01000005">
    <property type="protein sequence ID" value="TDT88772.1"/>
    <property type="molecule type" value="Genomic_DNA"/>
</dbReference>
<proteinExistence type="predicted"/>
<name>A0A126QQZ3_9BACT</name>
<dbReference type="SUPFAM" id="SSF52833">
    <property type="entry name" value="Thioredoxin-like"/>
    <property type="match status" value="1"/>
</dbReference>
<evidence type="ECO:0000313" key="4">
    <source>
        <dbReference type="Proteomes" id="UP000295506"/>
    </source>
</evidence>